<dbReference type="Proteomes" id="UP000235023">
    <property type="component" value="Unassembled WGS sequence"/>
</dbReference>
<sequence length="89" mass="9649">MILPGLVLITPFTPAMRNAQKHSFAGNSVTNFCTILPITLAVEDPSLCESHLLGLCIFLGRGVIRAEPGPSVVIRPNNFPVPRYIAHRA</sequence>
<keyword evidence="2" id="KW-1185">Reference proteome</keyword>
<protein>
    <submittedName>
        <fullName evidence="1">Uncharacterized protein</fullName>
    </submittedName>
</protein>
<reference evidence="2" key="1">
    <citation type="submission" date="2017-12" db="EMBL/GenBank/DDBJ databases">
        <authorList>
            <consortium name="DOE Joint Genome Institute"/>
            <person name="Mondo S.J."/>
            <person name="Kjaerbolling I."/>
            <person name="Vesth T.C."/>
            <person name="Frisvad J.C."/>
            <person name="Nybo J.L."/>
            <person name="Theobald S."/>
            <person name="Kuo A."/>
            <person name="Bowyer P."/>
            <person name="Matsuda Y."/>
            <person name="Lyhne E.K."/>
            <person name="Kogle M.E."/>
            <person name="Clum A."/>
            <person name="Lipzen A."/>
            <person name="Salamov A."/>
            <person name="Ngan C.Y."/>
            <person name="Daum C."/>
            <person name="Chiniquy J."/>
            <person name="Barry K."/>
            <person name="LaButti K."/>
            <person name="Haridas S."/>
            <person name="Simmons B.A."/>
            <person name="Magnuson J.K."/>
            <person name="Mortensen U.H."/>
            <person name="Larsen T.O."/>
            <person name="Grigoriev I.V."/>
            <person name="Baker S.E."/>
            <person name="Andersen M.R."/>
            <person name="Nordberg H.P."/>
            <person name="Cantor M.N."/>
            <person name="Hua S.X."/>
        </authorList>
    </citation>
    <scope>NUCLEOTIDE SEQUENCE [LARGE SCALE GENOMIC DNA]</scope>
    <source>
        <strain evidence="2">IBT 19404</strain>
    </source>
</reference>
<evidence type="ECO:0000313" key="1">
    <source>
        <dbReference type="EMBL" id="PLN84790.1"/>
    </source>
</evidence>
<gene>
    <name evidence="1" type="ORF">BDW42DRAFT_162170</name>
</gene>
<organism evidence="1 2">
    <name type="scientific">Aspergillus taichungensis</name>
    <dbReference type="NCBI Taxonomy" id="482145"/>
    <lineage>
        <taxon>Eukaryota</taxon>
        <taxon>Fungi</taxon>
        <taxon>Dikarya</taxon>
        <taxon>Ascomycota</taxon>
        <taxon>Pezizomycotina</taxon>
        <taxon>Eurotiomycetes</taxon>
        <taxon>Eurotiomycetidae</taxon>
        <taxon>Eurotiales</taxon>
        <taxon>Aspergillaceae</taxon>
        <taxon>Aspergillus</taxon>
        <taxon>Aspergillus subgen. Circumdati</taxon>
    </lineage>
</organism>
<proteinExistence type="predicted"/>
<name>A0A2J5I4F9_9EURO</name>
<dbReference type="AlphaFoldDB" id="A0A2J5I4F9"/>
<evidence type="ECO:0000313" key="2">
    <source>
        <dbReference type="Proteomes" id="UP000235023"/>
    </source>
</evidence>
<accession>A0A2J5I4F9</accession>
<dbReference type="EMBL" id="KZ559509">
    <property type="protein sequence ID" value="PLN84790.1"/>
    <property type="molecule type" value="Genomic_DNA"/>
</dbReference>